<keyword evidence="12" id="KW-1185">Reference proteome</keyword>
<feature type="transmembrane region" description="Helical" evidence="9">
    <location>
        <begin position="459"/>
        <end position="480"/>
    </location>
</feature>
<accession>A0A1S3V9C0</accession>
<proteinExistence type="inferred from homology"/>
<feature type="transmembrane region" description="Helical" evidence="9">
    <location>
        <begin position="688"/>
        <end position="708"/>
    </location>
</feature>
<keyword evidence="4" id="KW-0592">Phosphate transport</keyword>
<organism evidence="12 13">
    <name type="scientific">Vigna radiata var. radiata</name>
    <name type="common">Mung bean</name>
    <name type="synonym">Phaseolus aureus</name>
    <dbReference type="NCBI Taxonomy" id="3916"/>
    <lineage>
        <taxon>Eukaryota</taxon>
        <taxon>Viridiplantae</taxon>
        <taxon>Streptophyta</taxon>
        <taxon>Embryophyta</taxon>
        <taxon>Tracheophyta</taxon>
        <taxon>Spermatophyta</taxon>
        <taxon>Magnoliopsida</taxon>
        <taxon>eudicotyledons</taxon>
        <taxon>Gunneridae</taxon>
        <taxon>Pentapetalae</taxon>
        <taxon>rosids</taxon>
        <taxon>fabids</taxon>
        <taxon>Fabales</taxon>
        <taxon>Fabaceae</taxon>
        <taxon>Papilionoideae</taxon>
        <taxon>50 kb inversion clade</taxon>
        <taxon>NPAAA clade</taxon>
        <taxon>indigoferoid/millettioid clade</taxon>
        <taxon>Phaseoleae</taxon>
        <taxon>Vigna</taxon>
    </lineage>
</organism>
<gene>
    <name evidence="13" type="primary">LOC106772740</name>
</gene>
<dbReference type="GeneID" id="106772740"/>
<dbReference type="InterPro" id="IPR034092">
    <property type="entry name" value="PHO1_SPX"/>
</dbReference>
<reference evidence="12" key="1">
    <citation type="journal article" date="2014" name="Nat. Commun.">
        <title>Genome sequence of mungbean and insights into evolution within Vigna species.</title>
        <authorList>
            <person name="Kang Y.J."/>
            <person name="Kim S.K."/>
            <person name="Kim M.Y."/>
            <person name="Lestari P."/>
            <person name="Kim K.H."/>
            <person name="Ha B.K."/>
            <person name="Jun T.H."/>
            <person name="Hwang W.J."/>
            <person name="Lee T."/>
            <person name="Lee J."/>
            <person name="Shim S."/>
            <person name="Yoon M.Y."/>
            <person name="Jang Y.E."/>
            <person name="Han K.S."/>
            <person name="Taeprayoon P."/>
            <person name="Yoon N."/>
            <person name="Somta P."/>
            <person name="Tanya P."/>
            <person name="Kim K.S."/>
            <person name="Gwag J.G."/>
            <person name="Moon J.K."/>
            <person name="Lee Y.H."/>
            <person name="Park B.S."/>
            <person name="Bombarely A."/>
            <person name="Doyle J.J."/>
            <person name="Jackson S.A."/>
            <person name="Schafleitner R."/>
            <person name="Srinives P."/>
            <person name="Varshney R.K."/>
            <person name="Lee S.H."/>
        </authorList>
    </citation>
    <scope>NUCLEOTIDE SEQUENCE [LARGE SCALE GENOMIC DNA]</scope>
    <source>
        <strain evidence="12">cv. VC1973A</strain>
    </source>
</reference>
<comment type="subcellular location">
    <subcellularLocation>
        <location evidence="1">Endomembrane system</location>
        <topology evidence="1">Multi-pass membrane protein</topology>
    </subcellularLocation>
</comment>
<keyword evidence="6 9" id="KW-1133">Transmembrane helix</keyword>
<dbReference type="GO" id="GO:0016020">
    <property type="term" value="C:membrane"/>
    <property type="evidence" value="ECO:0007669"/>
    <property type="project" value="InterPro"/>
</dbReference>
<evidence type="ECO:0000256" key="5">
    <source>
        <dbReference type="ARBA" id="ARBA00022692"/>
    </source>
</evidence>
<dbReference type="InterPro" id="IPR052486">
    <property type="entry name" value="PHO1"/>
</dbReference>
<dbReference type="KEGG" id="vra:106772740"/>
<evidence type="ECO:0000256" key="2">
    <source>
        <dbReference type="ARBA" id="ARBA00009665"/>
    </source>
</evidence>
<evidence type="ECO:0000313" key="13">
    <source>
        <dbReference type="RefSeq" id="XP_014514802.1"/>
    </source>
</evidence>
<evidence type="ECO:0000256" key="6">
    <source>
        <dbReference type="ARBA" id="ARBA00022989"/>
    </source>
</evidence>
<dbReference type="CDD" id="cd14476">
    <property type="entry name" value="SPX_PHO1_like"/>
    <property type="match status" value="1"/>
</dbReference>
<dbReference type="STRING" id="3916.A0A1S3V9C0"/>
<keyword evidence="5 9" id="KW-0812">Transmembrane</keyword>
<feature type="domain" description="SPX" evidence="11">
    <location>
        <begin position="2"/>
        <end position="319"/>
    </location>
</feature>
<reference evidence="13" key="2">
    <citation type="submission" date="2025-08" db="UniProtKB">
        <authorList>
            <consortium name="RefSeq"/>
        </authorList>
    </citation>
    <scope>IDENTIFICATION</scope>
    <source>
        <tissue evidence="13">Leaf</tissue>
    </source>
</reference>
<evidence type="ECO:0000256" key="8">
    <source>
        <dbReference type="SAM" id="MobiDB-lite"/>
    </source>
</evidence>
<keyword evidence="7 9" id="KW-0472">Membrane</keyword>
<name>A0A1S3V9C0_VIGRR</name>
<evidence type="ECO:0000313" key="12">
    <source>
        <dbReference type="Proteomes" id="UP000087766"/>
    </source>
</evidence>
<feature type="transmembrane region" description="Helical" evidence="9">
    <location>
        <begin position="412"/>
        <end position="434"/>
    </location>
</feature>
<sequence>MVKFSKELEAQLIPEWKEAFVNYRQLKKYIKIIKLKTLLNQSQPPKQTFGRSIFDSLRFLINNLYNSHNNNNMQDIIQVKKKITEEREEVYETELAQLFAEEDEVQVFFAKLDGELNKVNQFYKKQEIEFVERGEILNKQLNILMELKQLLSNRCRKNHSLKPSNIGIFPHSPCQGSESVGKRKDSSDSEVSEMDEVISTLERNGLSFVNSAMRVKTKKGKPQMAIRIDIPATTPTAVTSMLWEDLVNSPMKAAGCGGEFINKRKIQCAEKMIRSAFVELYKGLGLLKTYSSLNMVAFTKILKKFDKVSCQKASTNYLKEVKRSHFISSDKVVRLMDEVECTFTKHFTNNDRKRAMKFLRPQQQPKASHMVTFLVGLSTGCSVSLCCVYVILAHLCGIFSPNTEQAYMDAVYPVSSMFVLLSLHLFMYGCNLYMWKSTRINHNFIFEFSPSTALRHRDAFLMCTTLMTTVFGAMVMHLLLRAAGFSPSQVDAIPGILFLFFVGLLICPFDIFYRRTRFCFIRVIRNIACSPFYKVLLVDFFMADQLTSQIPLLRHLETTGCHTFARVFKSHHPETCHSGRLYVEITYLISFLPYWWRALQCARRWFDDSDINHLANMGKYVSAMVAAGARVTYGRQDNNLWFAIVFITSGVATVYQLYWDFVKDWGVFNPNSKNPWLRDDLILKNKSIYYMSIALNVVLRVAWVETITHLNVGPVQRRLLDFFLASLEVIRRGHWNFYRLENEHLNNVGHFRAVKAVPLPFRDIDSDN</sequence>
<evidence type="ECO:0000256" key="4">
    <source>
        <dbReference type="ARBA" id="ARBA00022592"/>
    </source>
</evidence>
<evidence type="ECO:0000259" key="11">
    <source>
        <dbReference type="PROSITE" id="PS51382"/>
    </source>
</evidence>
<dbReference type="Pfam" id="PF03124">
    <property type="entry name" value="EXS"/>
    <property type="match status" value="1"/>
</dbReference>
<dbReference type="GO" id="GO:0012505">
    <property type="term" value="C:endomembrane system"/>
    <property type="evidence" value="ECO:0007669"/>
    <property type="project" value="UniProtKB-SubCell"/>
</dbReference>
<dbReference type="GO" id="GO:0006817">
    <property type="term" value="P:phosphate ion transport"/>
    <property type="evidence" value="ECO:0007669"/>
    <property type="project" value="UniProtKB-KW"/>
</dbReference>
<dbReference type="PROSITE" id="PS51382">
    <property type="entry name" value="SPX"/>
    <property type="match status" value="1"/>
</dbReference>
<dbReference type="AlphaFoldDB" id="A0A1S3V9C0"/>
<dbReference type="Pfam" id="PF03105">
    <property type="entry name" value="SPX"/>
    <property type="match status" value="1"/>
</dbReference>
<dbReference type="InterPro" id="IPR004342">
    <property type="entry name" value="EXS_C"/>
</dbReference>
<dbReference type="GO" id="GO:0016036">
    <property type="term" value="P:cellular response to phosphate starvation"/>
    <property type="evidence" value="ECO:0007669"/>
    <property type="project" value="InterPro"/>
</dbReference>
<dbReference type="PROSITE" id="PS51380">
    <property type="entry name" value="EXS"/>
    <property type="match status" value="1"/>
</dbReference>
<dbReference type="PANTHER" id="PTHR48477:SF1">
    <property type="entry name" value="PHOSPHATE TRANSPORTER PHO1"/>
    <property type="match status" value="1"/>
</dbReference>
<evidence type="ECO:0000256" key="1">
    <source>
        <dbReference type="ARBA" id="ARBA00004127"/>
    </source>
</evidence>
<protein>
    <submittedName>
        <fullName evidence="13">Phosphate transporter PHO1</fullName>
    </submittedName>
</protein>
<dbReference type="Proteomes" id="UP000087766">
    <property type="component" value="Chromosome 8"/>
</dbReference>
<feature type="region of interest" description="Disordered" evidence="8">
    <location>
        <begin position="172"/>
        <end position="191"/>
    </location>
</feature>
<feature type="transmembrane region" description="Helical" evidence="9">
    <location>
        <begin position="640"/>
        <end position="659"/>
    </location>
</feature>
<dbReference type="OrthoDB" id="9970435at2759"/>
<feature type="transmembrane region" description="Helical" evidence="9">
    <location>
        <begin position="492"/>
        <end position="513"/>
    </location>
</feature>
<evidence type="ECO:0000259" key="10">
    <source>
        <dbReference type="PROSITE" id="PS51380"/>
    </source>
</evidence>
<evidence type="ECO:0000256" key="9">
    <source>
        <dbReference type="SAM" id="Phobius"/>
    </source>
</evidence>
<dbReference type="PANTHER" id="PTHR48477">
    <property type="entry name" value="PHOSPHATE TRANSPORTER PHO1"/>
    <property type="match status" value="1"/>
</dbReference>
<comment type="similarity">
    <text evidence="2">Belongs to the SYG1 (TC 2.A.94) family.</text>
</comment>
<dbReference type="InterPro" id="IPR004331">
    <property type="entry name" value="SPX_dom"/>
</dbReference>
<feature type="domain" description="EXS" evidence="10">
    <location>
        <begin position="577"/>
        <end position="768"/>
    </location>
</feature>
<keyword evidence="3" id="KW-0813">Transport</keyword>
<evidence type="ECO:0000256" key="3">
    <source>
        <dbReference type="ARBA" id="ARBA00022448"/>
    </source>
</evidence>
<dbReference type="RefSeq" id="XP_014514802.1">
    <property type="nucleotide sequence ID" value="XM_014659316.2"/>
</dbReference>
<feature type="transmembrane region" description="Helical" evidence="9">
    <location>
        <begin position="370"/>
        <end position="392"/>
    </location>
</feature>
<evidence type="ECO:0000256" key="7">
    <source>
        <dbReference type="ARBA" id="ARBA00023136"/>
    </source>
</evidence>